<reference evidence="2" key="1">
    <citation type="submission" date="2021-03" db="EMBL/GenBank/DDBJ databases">
        <authorList>
            <person name="Tagirdzhanova G."/>
        </authorList>
    </citation>
    <scope>NUCLEOTIDE SEQUENCE</scope>
</reference>
<dbReference type="AlphaFoldDB" id="A0A8H3ELT8"/>
<dbReference type="OrthoDB" id="5431405at2759"/>
<gene>
    <name evidence="2" type="ORF">ALECFALPRED_003847</name>
</gene>
<comment type="caution">
    <text evidence="2">The sequence shown here is derived from an EMBL/GenBank/DDBJ whole genome shotgun (WGS) entry which is preliminary data.</text>
</comment>
<proteinExistence type="predicted"/>
<organism evidence="2 3">
    <name type="scientific">Alectoria fallacina</name>
    <dbReference type="NCBI Taxonomy" id="1903189"/>
    <lineage>
        <taxon>Eukaryota</taxon>
        <taxon>Fungi</taxon>
        <taxon>Dikarya</taxon>
        <taxon>Ascomycota</taxon>
        <taxon>Pezizomycotina</taxon>
        <taxon>Lecanoromycetes</taxon>
        <taxon>OSLEUM clade</taxon>
        <taxon>Lecanoromycetidae</taxon>
        <taxon>Lecanorales</taxon>
        <taxon>Lecanorineae</taxon>
        <taxon>Parmeliaceae</taxon>
        <taxon>Alectoria</taxon>
    </lineage>
</organism>
<keyword evidence="3" id="KW-1185">Reference proteome</keyword>
<evidence type="ECO:0000313" key="3">
    <source>
        <dbReference type="Proteomes" id="UP000664203"/>
    </source>
</evidence>
<sequence>MASYQGLCAQYVPQHPAIITKSVELIPTPVSTPVGSSPAPAAPPAGSSPAVVVPPAGTVTPAPASPVEAGQTTTTTAPVPGSPAPTPAPSNSVPSTTIPVSVTVTVPCSVAAGLVDQITDGQLQVPATGVMAPGCTTTSLLSTQLAVPQMHFATSGTSVGLAAGTPAANEAGVTAAPAAPAAPPVPGVAGVAGASGSVSVLASSTSSPTAATFKGAASKTSHSGVFLSVVLAAVGLVVYA</sequence>
<evidence type="ECO:0000256" key="1">
    <source>
        <dbReference type="SAM" id="MobiDB-lite"/>
    </source>
</evidence>
<accession>A0A8H3ELT8</accession>
<dbReference type="EMBL" id="CAJPDR010000024">
    <property type="protein sequence ID" value="CAF9907743.1"/>
    <property type="molecule type" value="Genomic_DNA"/>
</dbReference>
<evidence type="ECO:0000313" key="2">
    <source>
        <dbReference type="EMBL" id="CAF9907743.1"/>
    </source>
</evidence>
<feature type="compositionally biased region" description="Low complexity" evidence="1">
    <location>
        <begin position="32"/>
        <end position="79"/>
    </location>
</feature>
<name>A0A8H3ELT8_9LECA</name>
<dbReference type="Proteomes" id="UP000664203">
    <property type="component" value="Unassembled WGS sequence"/>
</dbReference>
<feature type="region of interest" description="Disordered" evidence="1">
    <location>
        <begin position="32"/>
        <end position="94"/>
    </location>
</feature>
<protein>
    <submittedName>
        <fullName evidence="2">Uncharacterized protein</fullName>
    </submittedName>
</protein>